<feature type="coiled-coil region" evidence="1">
    <location>
        <begin position="1188"/>
        <end position="1239"/>
    </location>
</feature>
<dbReference type="GeneID" id="36589784"/>
<feature type="compositionally biased region" description="Pro residues" evidence="2">
    <location>
        <begin position="139"/>
        <end position="149"/>
    </location>
</feature>
<keyword evidence="1" id="KW-0175">Coiled coil</keyword>
<feature type="compositionally biased region" description="Pro residues" evidence="2">
    <location>
        <begin position="380"/>
        <end position="391"/>
    </location>
</feature>
<feature type="compositionally biased region" description="Basic and acidic residues" evidence="2">
    <location>
        <begin position="1536"/>
        <end position="1547"/>
    </location>
</feature>
<organism evidence="3 4">
    <name type="scientific">Hyaloscypha bicolor E</name>
    <dbReference type="NCBI Taxonomy" id="1095630"/>
    <lineage>
        <taxon>Eukaryota</taxon>
        <taxon>Fungi</taxon>
        <taxon>Dikarya</taxon>
        <taxon>Ascomycota</taxon>
        <taxon>Pezizomycotina</taxon>
        <taxon>Leotiomycetes</taxon>
        <taxon>Helotiales</taxon>
        <taxon>Hyaloscyphaceae</taxon>
        <taxon>Hyaloscypha</taxon>
        <taxon>Hyaloscypha bicolor</taxon>
    </lineage>
</organism>
<feature type="compositionally biased region" description="Low complexity" evidence="2">
    <location>
        <begin position="834"/>
        <end position="848"/>
    </location>
</feature>
<protein>
    <submittedName>
        <fullName evidence="3">Uncharacterized protein</fullName>
    </submittedName>
</protein>
<feature type="compositionally biased region" description="Polar residues" evidence="2">
    <location>
        <begin position="352"/>
        <end position="377"/>
    </location>
</feature>
<feature type="compositionally biased region" description="Basic residues" evidence="2">
    <location>
        <begin position="1465"/>
        <end position="1477"/>
    </location>
</feature>
<keyword evidence="4" id="KW-1185">Reference proteome</keyword>
<evidence type="ECO:0000256" key="2">
    <source>
        <dbReference type="SAM" id="MobiDB-lite"/>
    </source>
</evidence>
<dbReference type="RefSeq" id="XP_024728212.1">
    <property type="nucleotide sequence ID" value="XM_024881707.1"/>
</dbReference>
<sequence length="1575" mass="175447">MRGGAGDPVIVYGPNGVGLRVQDDREDSRQAFLAAALRITGQPKTALMFEFVVDQYRNQEKNKDQPEKEFVKSFPVDQDNFAQTYNHYLESRLYNRQRDWPLVVRQTSDARSPTFTIPRRLKNPALPAPTVKQNLSPPKTGPILPPPRLSPSKKKQQSPPKSLPKLPPKKSPLKKKTLSGQSVDDADFPILGDKPPSQEMSSRLSSMAGATPGANERVVYSLDGKKSVVFKDCHKSFYQAALKVMGQKYGEDKIGFTVSQYNNAPVRECPPGKFAYIGSEKWPEGSANLKSYQTSIGSVMFKKADSFGNPAPLDYHKEWRVVVHPTQPRLAQYWPKESASDEMVDIIGYGAPSNTTSGKRSPSKQQQPGGGATSSKGQKPTPPSLKPPAAPTQPSGTTGTKTGYIHGFGGKILTNNTAVDFKRAGCQLLGEDQTSAFHFYFRMAPLGELGFGPWANIMVDHTNFEHIFHSEINPRIPASGDWSIFVSKWQLPGVGKVPLEPDKDKRDVVRIIYLKDTTYWKIPMDTETDCGINQLQDDFFGAMRVLFPVGKPRPQRNVQIGPLPFVDIGFGGMEVTKELWDKVRGDLKSQPGGLVYNIDLVNLGAQRPNSSQLIGIRLAGTHEYAAAQPTDYIKMQKEIDRMGKFLQDGQNPRQFKIWKTAEARESNGNSTLINYKPAATAAKEIKKFLEEDSDTTNCIWFRPEFPTISFKNITEGQKAKTFELEPGISHGLECVDLLRWNFNEFDQVTKRDIEINDADSQHRFILSEDTTRDQWRKHIYDWFSGKVIMVQEKKKKIVYQVEKSPPWGVSQPKESPVPLNTHTQNQQNNSANKTPTTGGLTSSTTMLSYQPPSNILRIPKERLLKQRVAPPKPVPWNEWQGENNRLDRLQRESYHTDQSVIEPGQQPMPPIYGPSRQTPLSVGTNMPEPYFWGTTPSDFAQKAAECQALRNSALERMSRCQLCDTSFPEYEMENIAKHLKAHQDALREVGKCPLCDCCWSALDKEQKKQHLWNHQTQGEQDLIRNFWQGFQCPICDEDLQSLSNEDVLAHMAEHPPGLLKFCDRCGLDTSSCLEAERDHHKKTCHETETAVSIVFCNGCGKNRSHETELDRQIHDSLCIPTSKTFCTVCGLHTTGLSIEGNQRHYYFHTPPGGPRKTFCKRCGKNLITMDAQERAAHRQECYLAEPHVMDTRDRIQELERRISQAKILKVHNSAEDARLSQKKRELEAREKDIKNLEAGLGIQSPLSAGLARSADTFTCPLLKPDGSVCNHQITITPCGGEFKAHYQHNCQPCGDRCGGSTLQELLRLYPELKAGSDKLQAAADKAKTQKANARPSQHRFQADGDVNDETSSTAEGGEVLPRPTTQKGKSPTKPPPSPSKTASKAKKPQPRGPPAAEVYDELDPRPDLSIEEVPGLHPTSEIELPETIRKGKTASSKGKAPGKTAAGSKRKKAVIEGPEDEAGGHHGKTAKGKKRQRTAREMSVAHTASSVLGSDSAEEDVLKEVSVPPVGLRRSTRTASGTPAPRPSMPSTVVREVGRPKAKKGEAQLEEVDEEDIMRSPEKRRRPHSPNKGVQ</sequence>
<feature type="compositionally biased region" description="Polar residues" evidence="2">
    <location>
        <begin position="818"/>
        <end position="833"/>
    </location>
</feature>
<evidence type="ECO:0000313" key="3">
    <source>
        <dbReference type="EMBL" id="PMD51308.1"/>
    </source>
</evidence>
<dbReference type="OrthoDB" id="4850289at2759"/>
<proteinExistence type="predicted"/>
<dbReference type="Proteomes" id="UP000235371">
    <property type="component" value="Unassembled WGS sequence"/>
</dbReference>
<reference evidence="3 4" key="1">
    <citation type="submission" date="2016-04" db="EMBL/GenBank/DDBJ databases">
        <title>A degradative enzymes factory behind the ericoid mycorrhizal symbiosis.</title>
        <authorList>
            <consortium name="DOE Joint Genome Institute"/>
            <person name="Martino E."/>
            <person name="Morin E."/>
            <person name="Grelet G."/>
            <person name="Kuo A."/>
            <person name="Kohler A."/>
            <person name="Daghino S."/>
            <person name="Barry K."/>
            <person name="Choi C."/>
            <person name="Cichocki N."/>
            <person name="Clum A."/>
            <person name="Copeland A."/>
            <person name="Hainaut M."/>
            <person name="Haridas S."/>
            <person name="Labutti K."/>
            <person name="Lindquist E."/>
            <person name="Lipzen A."/>
            <person name="Khouja H.-R."/>
            <person name="Murat C."/>
            <person name="Ohm R."/>
            <person name="Olson A."/>
            <person name="Spatafora J."/>
            <person name="Veneault-Fourrey C."/>
            <person name="Henrissat B."/>
            <person name="Grigoriev I."/>
            <person name="Martin F."/>
            <person name="Perotto S."/>
        </authorList>
    </citation>
    <scope>NUCLEOTIDE SEQUENCE [LARGE SCALE GENOMIC DNA]</scope>
    <source>
        <strain evidence="3 4">E</strain>
    </source>
</reference>
<feature type="region of interest" description="Disordered" evidence="2">
    <location>
        <begin position="111"/>
        <end position="212"/>
    </location>
</feature>
<feature type="region of interest" description="Disordered" evidence="2">
    <location>
        <begin position="805"/>
        <end position="851"/>
    </location>
</feature>
<dbReference type="InParanoid" id="A0A2J6SKK7"/>
<dbReference type="EMBL" id="KZ613912">
    <property type="protein sequence ID" value="PMD51308.1"/>
    <property type="molecule type" value="Genomic_DNA"/>
</dbReference>
<evidence type="ECO:0000256" key="1">
    <source>
        <dbReference type="SAM" id="Coils"/>
    </source>
</evidence>
<feature type="compositionally biased region" description="Basic residues" evidence="2">
    <location>
        <begin position="167"/>
        <end position="177"/>
    </location>
</feature>
<gene>
    <name evidence="3" type="ORF">K444DRAFT_620433</name>
</gene>
<feature type="region of interest" description="Disordered" evidence="2">
    <location>
        <begin position="348"/>
        <end position="403"/>
    </location>
</feature>
<evidence type="ECO:0000313" key="4">
    <source>
        <dbReference type="Proteomes" id="UP000235371"/>
    </source>
</evidence>
<feature type="compositionally biased region" description="Low complexity" evidence="2">
    <location>
        <begin position="1320"/>
        <end position="1333"/>
    </location>
</feature>
<dbReference type="STRING" id="1095630.A0A2J6SKK7"/>
<name>A0A2J6SKK7_9HELO</name>
<accession>A0A2J6SKK7</accession>
<feature type="region of interest" description="Disordered" evidence="2">
    <location>
        <begin position="1320"/>
        <end position="1575"/>
    </location>
</feature>